<evidence type="ECO:0000256" key="1">
    <source>
        <dbReference type="ARBA" id="ARBA00004141"/>
    </source>
</evidence>
<comment type="similarity">
    <text evidence="2">Belongs to the GtrA family.</text>
</comment>
<keyword evidence="5 6" id="KW-0472">Membrane</keyword>
<dbReference type="AlphaFoldDB" id="A0A1W2BRD9"/>
<dbReference type="GO" id="GO:0005886">
    <property type="term" value="C:plasma membrane"/>
    <property type="evidence" value="ECO:0007669"/>
    <property type="project" value="TreeGrafter"/>
</dbReference>
<evidence type="ECO:0000256" key="3">
    <source>
        <dbReference type="ARBA" id="ARBA00022692"/>
    </source>
</evidence>
<sequence>MIIVPWIRKLPQVSLFIIVGGGAAAVHFFSVIFFVELFAVPAMLANIFAFFIAFCFSFLGQRYLTFSDSNQSFYYSLKRYFFVSACSFMFNEGLFFVSIYHLHAPYFIALPIIVLLVAIGTFIVTKRWAFKLSQ</sequence>
<evidence type="ECO:0000313" key="8">
    <source>
        <dbReference type="EMBL" id="SMC75459.1"/>
    </source>
</evidence>
<organism evidence="8 9">
    <name type="scientific">Polynucleobacter kasalickyi</name>
    <dbReference type="NCBI Taxonomy" id="1938817"/>
    <lineage>
        <taxon>Bacteria</taxon>
        <taxon>Pseudomonadati</taxon>
        <taxon>Pseudomonadota</taxon>
        <taxon>Betaproteobacteria</taxon>
        <taxon>Burkholderiales</taxon>
        <taxon>Burkholderiaceae</taxon>
        <taxon>Polynucleobacter</taxon>
    </lineage>
</organism>
<dbReference type="EMBL" id="FWXJ01000015">
    <property type="protein sequence ID" value="SMC75459.1"/>
    <property type="molecule type" value="Genomic_DNA"/>
</dbReference>
<evidence type="ECO:0000256" key="2">
    <source>
        <dbReference type="ARBA" id="ARBA00009399"/>
    </source>
</evidence>
<dbReference type="STRING" id="1938817.SAMN06296008_11515"/>
<dbReference type="PANTHER" id="PTHR38459:SF1">
    <property type="entry name" value="PROPHAGE BACTOPRENOL-LINKED GLUCOSE TRANSLOCASE HOMOLOG"/>
    <property type="match status" value="1"/>
</dbReference>
<keyword evidence="9" id="KW-1185">Reference proteome</keyword>
<dbReference type="InterPro" id="IPR007267">
    <property type="entry name" value="GtrA_DPMS_TM"/>
</dbReference>
<protein>
    <submittedName>
        <fullName evidence="8">Putative flippase GtrA (Transmembrane translocase of bactoprenol-linked glucose)</fullName>
    </submittedName>
</protein>
<dbReference type="PANTHER" id="PTHR38459">
    <property type="entry name" value="PROPHAGE BACTOPRENOL-LINKED GLUCOSE TRANSLOCASE HOMOLOG"/>
    <property type="match status" value="1"/>
</dbReference>
<evidence type="ECO:0000259" key="7">
    <source>
        <dbReference type="Pfam" id="PF04138"/>
    </source>
</evidence>
<feature type="transmembrane region" description="Helical" evidence="6">
    <location>
        <begin position="106"/>
        <end position="125"/>
    </location>
</feature>
<dbReference type="InterPro" id="IPR051401">
    <property type="entry name" value="GtrA_CellWall_Glycosyl"/>
</dbReference>
<accession>A0A1W2BRD9</accession>
<feature type="domain" description="GtrA/DPMS transmembrane" evidence="7">
    <location>
        <begin position="16"/>
        <end position="130"/>
    </location>
</feature>
<keyword evidence="3 6" id="KW-0812">Transmembrane</keyword>
<comment type="subcellular location">
    <subcellularLocation>
        <location evidence="1">Membrane</location>
        <topology evidence="1">Multi-pass membrane protein</topology>
    </subcellularLocation>
</comment>
<feature type="transmembrane region" description="Helical" evidence="6">
    <location>
        <begin position="40"/>
        <end position="59"/>
    </location>
</feature>
<dbReference type="Proteomes" id="UP000192708">
    <property type="component" value="Unassembled WGS sequence"/>
</dbReference>
<evidence type="ECO:0000256" key="6">
    <source>
        <dbReference type="SAM" id="Phobius"/>
    </source>
</evidence>
<evidence type="ECO:0000256" key="5">
    <source>
        <dbReference type="ARBA" id="ARBA00023136"/>
    </source>
</evidence>
<dbReference type="RefSeq" id="WP_084285302.1">
    <property type="nucleotide sequence ID" value="NZ_FWXJ01000015.1"/>
</dbReference>
<name>A0A1W2BRD9_9BURK</name>
<reference evidence="8 9" key="1">
    <citation type="submission" date="2017-04" db="EMBL/GenBank/DDBJ databases">
        <authorList>
            <person name="Afonso C.L."/>
            <person name="Miller P.J."/>
            <person name="Scott M.A."/>
            <person name="Spackman E."/>
            <person name="Goraichik I."/>
            <person name="Dimitrov K.M."/>
            <person name="Suarez D.L."/>
            <person name="Swayne D.E."/>
        </authorList>
    </citation>
    <scope>NUCLEOTIDE SEQUENCE [LARGE SCALE GENOMIC DNA]</scope>
    <source>
        <strain evidence="8 9">VK13</strain>
    </source>
</reference>
<keyword evidence="4 6" id="KW-1133">Transmembrane helix</keyword>
<dbReference type="GO" id="GO:0000271">
    <property type="term" value="P:polysaccharide biosynthetic process"/>
    <property type="evidence" value="ECO:0007669"/>
    <property type="project" value="InterPro"/>
</dbReference>
<feature type="transmembrane region" description="Helical" evidence="6">
    <location>
        <begin position="80"/>
        <end position="100"/>
    </location>
</feature>
<dbReference type="OrthoDB" id="8562382at2"/>
<proteinExistence type="inferred from homology"/>
<dbReference type="Pfam" id="PF04138">
    <property type="entry name" value="GtrA_DPMS_TM"/>
    <property type="match status" value="1"/>
</dbReference>
<feature type="transmembrane region" description="Helical" evidence="6">
    <location>
        <begin position="12"/>
        <end position="34"/>
    </location>
</feature>
<evidence type="ECO:0000313" key="9">
    <source>
        <dbReference type="Proteomes" id="UP000192708"/>
    </source>
</evidence>
<evidence type="ECO:0000256" key="4">
    <source>
        <dbReference type="ARBA" id="ARBA00022989"/>
    </source>
</evidence>
<gene>
    <name evidence="8" type="ORF">SAMN06296008_11515</name>
</gene>